<dbReference type="Proteomes" id="UP001062846">
    <property type="component" value="Chromosome 9"/>
</dbReference>
<evidence type="ECO:0000313" key="1">
    <source>
        <dbReference type="EMBL" id="KAI8538364.1"/>
    </source>
</evidence>
<dbReference type="EMBL" id="CM046396">
    <property type="protein sequence ID" value="KAI8538364.1"/>
    <property type="molecule type" value="Genomic_DNA"/>
</dbReference>
<sequence>MADHDGNGSGGEVVNRTRDEGASMEPEIENQMATVANGNTGAEATGGGDDGQGCEQEAAGGEEHRAAEAEPARWTRLGPWGPELIQ</sequence>
<protein>
    <submittedName>
        <fullName evidence="1">Uncharacterized protein</fullName>
    </submittedName>
</protein>
<accession>A0ACC0MBU2</accession>
<name>A0ACC0MBU2_RHOML</name>
<comment type="caution">
    <text evidence="1">The sequence shown here is derived from an EMBL/GenBank/DDBJ whole genome shotgun (WGS) entry which is preliminary data.</text>
</comment>
<proteinExistence type="predicted"/>
<reference evidence="1" key="1">
    <citation type="submission" date="2022-02" db="EMBL/GenBank/DDBJ databases">
        <title>Plant Genome Project.</title>
        <authorList>
            <person name="Zhang R.-G."/>
        </authorList>
    </citation>
    <scope>NUCLEOTIDE SEQUENCE</scope>
    <source>
        <strain evidence="1">AT1</strain>
    </source>
</reference>
<gene>
    <name evidence="1" type="ORF">RHMOL_Rhmol09G0097000</name>
</gene>
<evidence type="ECO:0000313" key="2">
    <source>
        <dbReference type="Proteomes" id="UP001062846"/>
    </source>
</evidence>
<organism evidence="1 2">
    <name type="scientific">Rhododendron molle</name>
    <name type="common">Chinese azalea</name>
    <name type="synonym">Azalea mollis</name>
    <dbReference type="NCBI Taxonomy" id="49168"/>
    <lineage>
        <taxon>Eukaryota</taxon>
        <taxon>Viridiplantae</taxon>
        <taxon>Streptophyta</taxon>
        <taxon>Embryophyta</taxon>
        <taxon>Tracheophyta</taxon>
        <taxon>Spermatophyta</taxon>
        <taxon>Magnoliopsida</taxon>
        <taxon>eudicotyledons</taxon>
        <taxon>Gunneridae</taxon>
        <taxon>Pentapetalae</taxon>
        <taxon>asterids</taxon>
        <taxon>Ericales</taxon>
        <taxon>Ericaceae</taxon>
        <taxon>Ericoideae</taxon>
        <taxon>Rhodoreae</taxon>
        <taxon>Rhododendron</taxon>
    </lineage>
</organism>
<keyword evidence="2" id="KW-1185">Reference proteome</keyword>